<feature type="domain" description="Reverse transcriptase" evidence="1">
    <location>
        <begin position="95"/>
        <end position="345"/>
    </location>
</feature>
<sequence length="483" mass="55134">MLEDAGVETPAAQCDAPAVRPLRVREMQAKLHRWAVADPGHRLDDLYHLVCDRRFLAMAWDRVAGNAGARTAGVDRATVRSIAEQVGVNVFLDELREQLRQQAFRPLPVRERMIPKHGGKLRSLGIPTVADRVVQAALKLVLEPIFEADFKSVSYGFRPGRRAHDAIAEIHFWGTQGYRQVLDADIEACFDSIDHTALMDRVRRRVRDKRVLALVKAFLKAGILRETGLMEPSETGTPQGGILSPLLANIALSVLDEHVMEPWKPGGTMSSDSRRFTRVAKNLPNWRIVRYADDFVVLVRGDRHHVEALRTEIGEALAPLGLRLSLSKTRVVHMADGFDFLGFHIKWMRKRGTDKCYVYTFISDKPVRELKRKIRALTHRRSQVPFAAVLSRINQILRGWANYFKHAVAKHTLNALRSFVWWRVVNMITYRRRMTWTALRRQFKGPQGRRQIALDGVELFNIAAVAVTRYRWRGLSIPTPWTA</sequence>
<keyword evidence="2" id="KW-0808">Transferase</keyword>
<evidence type="ECO:0000313" key="3">
    <source>
        <dbReference type="Proteomes" id="UP001223072"/>
    </source>
</evidence>
<keyword evidence="2" id="KW-0548">Nucleotidyltransferase</keyword>
<name>A0ABU0S1J3_9ACTN</name>
<dbReference type="SUPFAM" id="SSF56672">
    <property type="entry name" value="DNA/RNA polymerases"/>
    <property type="match status" value="1"/>
</dbReference>
<protein>
    <submittedName>
        <fullName evidence="2">RNA-directed DNA polymerase</fullName>
        <ecNumber evidence="2">2.7.7.49</ecNumber>
    </submittedName>
</protein>
<dbReference type="Pfam" id="PF00078">
    <property type="entry name" value="RVT_1"/>
    <property type="match status" value="1"/>
</dbReference>
<dbReference type="EC" id="2.7.7.49" evidence="2"/>
<dbReference type="PANTHER" id="PTHR34047">
    <property type="entry name" value="NUCLEAR INTRON MATURASE 1, MITOCHONDRIAL-RELATED"/>
    <property type="match status" value="1"/>
</dbReference>
<dbReference type="InterPro" id="IPR030931">
    <property type="entry name" value="Group_II_RT_mat"/>
</dbReference>
<dbReference type="InterPro" id="IPR051083">
    <property type="entry name" value="GrpII_Intron_Splice-Mob/Def"/>
</dbReference>
<keyword evidence="3" id="KW-1185">Reference proteome</keyword>
<dbReference type="NCBIfam" id="TIGR04416">
    <property type="entry name" value="group_II_RT_mat"/>
    <property type="match status" value="1"/>
</dbReference>
<accession>A0ABU0S1J3</accession>
<dbReference type="InterPro" id="IPR000477">
    <property type="entry name" value="RT_dom"/>
</dbReference>
<dbReference type="PROSITE" id="PS50878">
    <property type="entry name" value="RT_POL"/>
    <property type="match status" value="1"/>
</dbReference>
<organism evidence="2 3">
    <name type="scientific">Streptomyces turgidiscabies</name>
    <dbReference type="NCBI Taxonomy" id="85558"/>
    <lineage>
        <taxon>Bacteria</taxon>
        <taxon>Bacillati</taxon>
        <taxon>Actinomycetota</taxon>
        <taxon>Actinomycetes</taxon>
        <taxon>Kitasatosporales</taxon>
        <taxon>Streptomycetaceae</taxon>
        <taxon>Streptomyces</taxon>
    </lineage>
</organism>
<gene>
    <name evidence="2" type="ORF">QFZ49_008071</name>
</gene>
<dbReference type="EMBL" id="JAUSZS010000009">
    <property type="protein sequence ID" value="MDQ0938089.1"/>
    <property type="molecule type" value="Genomic_DNA"/>
</dbReference>
<reference evidence="2 3" key="1">
    <citation type="submission" date="2023-07" db="EMBL/GenBank/DDBJ databases">
        <title>Comparative genomics of wheat-associated soil bacteria to identify genetic determinants of phenazine resistance.</title>
        <authorList>
            <person name="Mouncey N."/>
        </authorList>
    </citation>
    <scope>NUCLEOTIDE SEQUENCE [LARGE SCALE GENOMIC DNA]</scope>
    <source>
        <strain evidence="2 3">W2I16</strain>
    </source>
</reference>
<evidence type="ECO:0000259" key="1">
    <source>
        <dbReference type="PROSITE" id="PS50878"/>
    </source>
</evidence>
<dbReference type="GO" id="GO:0003964">
    <property type="term" value="F:RNA-directed DNA polymerase activity"/>
    <property type="evidence" value="ECO:0007669"/>
    <property type="project" value="UniProtKB-KW"/>
</dbReference>
<dbReference type="InterPro" id="IPR013597">
    <property type="entry name" value="Mat_intron_G2"/>
</dbReference>
<comment type="caution">
    <text evidence="2">The sequence shown here is derived from an EMBL/GenBank/DDBJ whole genome shotgun (WGS) entry which is preliminary data.</text>
</comment>
<evidence type="ECO:0000313" key="2">
    <source>
        <dbReference type="EMBL" id="MDQ0938089.1"/>
    </source>
</evidence>
<dbReference type="CDD" id="cd01651">
    <property type="entry name" value="RT_G2_intron"/>
    <property type="match status" value="1"/>
</dbReference>
<proteinExistence type="predicted"/>
<dbReference type="InterPro" id="IPR043502">
    <property type="entry name" value="DNA/RNA_pol_sf"/>
</dbReference>
<dbReference type="PANTHER" id="PTHR34047:SF8">
    <property type="entry name" value="PROTEIN YKFC"/>
    <property type="match status" value="1"/>
</dbReference>
<dbReference type="RefSeq" id="WP_307631328.1">
    <property type="nucleotide sequence ID" value="NZ_JAUSZS010000009.1"/>
</dbReference>
<dbReference type="Proteomes" id="UP001223072">
    <property type="component" value="Unassembled WGS sequence"/>
</dbReference>
<keyword evidence="2" id="KW-0695">RNA-directed DNA polymerase</keyword>
<dbReference type="Pfam" id="PF08388">
    <property type="entry name" value="GIIM"/>
    <property type="match status" value="1"/>
</dbReference>